<accession>A0AAD4UJP5</accession>
<keyword evidence="2 9" id="KW-0812">Transmembrane</keyword>
<dbReference type="AlphaFoldDB" id="A0AAD4UJP5"/>
<dbReference type="GO" id="GO:0008270">
    <property type="term" value="F:zinc ion binding"/>
    <property type="evidence" value="ECO:0007669"/>
    <property type="project" value="UniProtKB-KW"/>
</dbReference>
<evidence type="ECO:0000256" key="8">
    <source>
        <dbReference type="SAM" id="MobiDB-lite"/>
    </source>
</evidence>
<feature type="region of interest" description="Disordered" evidence="8">
    <location>
        <begin position="338"/>
        <end position="424"/>
    </location>
</feature>
<evidence type="ECO:0000256" key="7">
    <source>
        <dbReference type="ARBA" id="ARBA00023136"/>
    </source>
</evidence>
<evidence type="ECO:0000256" key="4">
    <source>
        <dbReference type="ARBA" id="ARBA00022771"/>
    </source>
</evidence>
<protein>
    <recommendedName>
        <fullName evidence="11">PA domain-containing protein</fullName>
    </recommendedName>
</protein>
<evidence type="ECO:0000256" key="6">
    <source>
        <dbReference type="ARBA" id="ARBA00022989"/>
    </source>
</evidence>
<evidence type="ECO:0000259" key="11">
    <source>
        <dbReference type="Pfam" id="PF02225"/>
    </source>
</evidence>
<evidence type="ECO:0000256" key="1">
    <source>
        <dbReference type="ARBA" id="ARBA00004167"/>
    </source>
</evidence>
<keyword evidence="13" id="KW-1185">Reference proteome</keyword>
<evidence type="ECO:0000256" key="9">
    <source>
        <dbReference type="SAM" id="Phobius"/>
    </source>
</evidence>
<evidence type="ECO:0000256" key="3">
    <source>
        <dbReference type="ARBA" id="ARBA00022723"/>
    </source>
</evidence>
<keyword evidence="6 9" id="KW-1133">Transmembrane helix</keyword>
<proteinExistence type="predicted"/>
<feature type="chain" id="PRO_5041963121" description="PA domain-containing protein" evidence="10">
    <location>
        <begin position="39"/>
        <end position="424"/>
    </location>
</feature>
<evidence type="ECO:0000313" key="13">
    <source>
        <dbReference type="Proteomes" id="UP001214576"/>
    </source>
</evidence>
<dbReference type="InterPro" id="IPR051073">
    <property type="entry name" value="ZNRF3_Arkadia_E3_ligases"/>
</dbReference>
<dbReference type="Proteomes" id="UP001214576">
    <property type="component" value="Unassembled WGS sequence"/>
</dbReference>
<dbReference type="InterPro" id="IPR003137">
    <property type="entry name" value="PA_domain"/>
</dbReference>
<dbReference type="FunFam" id="3.30.40.10:FF:000009">
    <property type="entry name" value="E3 ubiquitin-protein ligase RNF130"/>
    <property type="match status" value="1"/>
</dbReference>
<dbReference type="CDD" id="cd02122">
    <property type="entry name" value="PA_GRAIL_like"/>
    <property type="match status" value="1"/>
</dbReference>
<dbReference type="PANTHER" id="PTHR16200">
    <property type="entry name" value="RING ZINC FINGER"/>
    <property type="match status" value="1"/>
</dbReference>
<keyword evidence="4" id="KW-0863">Zinc-finger</keyword>
<dbReference type="FunFam" id="3.50.30.30:FF:000003">
    <property type="entry name" value="E3 ubiquitin-protein ligase RNF128"/>
    <property type="match status" value="1"/>
</dbReference>
<evidence type="ECO:0000256" key="10">
    <source>
        <dbReference type="SAM" id="SignalP"/>
    </source>
</evidence>
<reference evidence="12" key="1">
    <citation type="submission" date="2022-03" db="EMBL/GenBank/DDBJ databases">
        <title>Genomic analyses of argali, domestic sheep and their hybrids provide insights into chromosomal evolution, heterosis and genetic basis of agronomic traits.</title>
        <authorList>
            <person name="Li M."/>
        </authorList>
    </citation>
    <scope>NUCLEOTIDE SEQUENCE</scope>
    <source>
        <strain evidence="12">CAU-MHL-2022a</strain>
        <tissue evidence="12">Skin</tissue>
    </source>
</reference>
<keyword evidence="3" id="KW-0479">Metal-binding</keyword>
<dbReference type="Pfam" id="PF02225">
    <property type="entry name" value="PA"/>
    <property type="match status" value="1"/>
</dbReference>
<dbReference type="InterPro" id="IPR013083">
    <property type="entry name" value="Znf_RING/FYVE/PHD"/>
</dbReference>
<feature type="signal peptide" evidence="10">
    <location>
        <begin position="1"/>
        <end position="38"/>
    </location>
</feature>
<keyword evidence="5" id="KW-0862">Zinc</keyword>
<organism evidence="12 13">
    <name type="scientific">Ovis ammon polii</name>
    <dbReference type="NCBI Taxonomy" id="230172"/>
    <lineage>
        <taxon>Eukaryota</taxon>
        <taxon>Metazoa</taxon>
        <taxon>Chordata</taxon>
        <taxon>Craniata</taxon>
        <taxon>Vertebrata</taxon>
        <taxon>Euteleostomi</taxon>
        <taxon>Mammalia</taxon>
        <taxon>Eutheria</taxon>
        <taxon>Laurasiatheria</taxon>
        <taxon>Artiodactyla</taxon>
        <taxon>Ruminantia</taxon>
        <taxon>Pecora</taxon>
        <taxon>Bovidae</taxon>
        <taxon>Caprinae</taxon>
        <taxon>Ovis</taxon>
    </lineage>
</organism>
<dbReference type="EMBL" id="JAKZEL010000003">
    <property type="protein sequence ID" value="KAI4544910.1"/>
    <property type="molecule type" value="Genomic_DNA"/>
</dbReference>
<dbReference type="Gene3D" id="3.50.30.30">
    <property type="match status" value="1"/>
</dbReference>
<feature type="domain" description="PA" evidence="11">
    <location>
        <begin position="82"/>
        <end position="182"/>
    </location>
</feature>
<dbReference type="InterPro" id="IPR046450">
    <property type="entry name" value="PA_dom_sf"/>
</dbReference>
<keyword evidence="7 9" id="KW-0472">Membrane</keyword>
<comment type="subcellular location">
    <subcellularLocation>
        <location evidence="1">Membrane</location>
        <topology evidence="1">Single-pass membrane protein</topology>
    </subcellularLocation>
</comment>
<evidence type="ECO:0000313" key="12">
    <source>
        <dbReference type="EMBL" id="KAI4544910.1"/>
    </source>
</evidence>
<dbReference type="GO" id="GO:0016020">
    <property type="term" value="C:membrane"/>
    <property type="evidence" value="ECO:0007669"/>
    <property type="project" value="UniProtKB-SubCell"/>
</dbReference>
<keyword evidence="10" id="KW-0732">Signal</keyword>
<dbReference type="SUPFAM" id="SSF57850">
    <property type="entry name" value="RING/U-box"/>
    <property type="match status" value="1"/>
</dbReference>
<dbReference type="SUPFAM" id="SSF52025">
    <property type="entry name" value="PA domain"/>
    <property type="match status" value="1"/>
</dbReference>
<name>A0AAD4UJP5_OVIAM</name>
<dbReference type="Gene3D" id="3.30.40.10">
    <property type="entry name" value="Zinc/RING finger domain, C3HC4 (zinc finger)"/>
    <property type="match status" value="1"/>
</dbReference>
<feature type="transmembrane region" description="Helical" evidence="9">
    <location>
        <begin position="209"/>
        <end position="231"/>
    </location>
</feature>
<gene>
    <name evidence="12" type="ORF">MG293_005176</name>
</gene>
<evidence type="ECO:0000256" key="2">
    <source>
        <dbReference type="ARBA" id="ARBA00022692"/>
    </source>
</evidence>
<feature type="compositionally biased region" description="Polar residues" evidence="8">
    <location>
        <begin position="338"/>
        <end position="347"/>
    </location>
</feature>
<comment type="caution">
    <text evidence="12">The sequence shown here is derived from an EMBL/GenBank/DDBJ whole genome shotgun (WGS) entry which is preliminary data.</text>
</comment>
<evidence type="ECO:0000256" key="5">
    <source>
        <dbReference type="ARBA" id="ARBA00022833"/>
    </source>
</evidence>
<sequence>MGPLPGAGVFCRGGCGFSRLLAWCFLLVLSPQTPGSRGAEAVWTAYLNVSWRVPHTGVNRTVWELSEEGVYGQDSPLEPVAGVLVPPDGPGALNACNPHTNFTVPTVPGDWGSSVQVSWLALIQRGGGCTFADKIHLAYERGASGAVIFNFPGTRNEVIPMSHPGAGDIVAIMIGNLKGTKILQSIQKGIQVTMVIEVGKKHGPWVNHYSIFFVSVSFFIITAATVGYFIFYSARRLRNARAQSRKQRQLKADAKKAIGRLQLRTLKQGDKVQSVVAISQQITNLYVFSFISHIFHKTCVDPWLLEHRTCPMCKCDILKALGIEVDVEDGSVSLQVPVSNETSSNASPHEEDNHSETASSGYASVQGADEPPLEEHAHSANENLQLVNHEANSMAVDVVPHVDNPTFEEDESPDQETTVREIKS</sequence>